<keyword evidence="3" id="KW-0804">Transcription</keyword>
<evidence type="ECO:0000259" key="5">
    <source>
        <dbReference type="PROSITE" id="PS50977"/>
    </source>
</evidence>
<reference evidence="6 7" key="1">
    <citation type="submission" date="2020-08" db="EMBL/GenBank/DDBJ databases">
        <title>Cohnella phylogeny.</title>
        <authorList>
            <person name="Dunlap C."/>
        </authorList>
    </citation>
    <scope>NUCLEOTIDE SEQUENCE [LARGE SCALE GENOMIC DNA]</scope>
    <source>
        <strain evidence="6 7">DSM 25239</strain>
    </source>
</reference>
<dbReference type="PROSITE" id="PS50977">
    <property type="entry name" value="HTH_TETR_2"/>
    <property type="match status" value="1"/>
</dbReference>
<dbReference type="Pfam" id="PF16925">
    <property type="entry name" value="TetR_C_13"/>
    <property type="match status" value="1"/>
</dbReference>
<proteinExistence type="predicted"/>
<evidence type="ECO:0000313" key="7">
    <source>
        <dbReference type="Proteomes" id="UP000553776"/>
    </source>
</evidence>
<evidence type="ECO:0000313" key="6">
    <source>
        <dbReference type="EMBL" id="MBB6695526.1"/>
    </source>
</evidence>
<evidence type="ECO:0000256" key="1">
    <source>
        <dbReference type="ARBA" id="ARBA00023015"/>
    </source>
</evidence>
<dbReference type="SUPFAM" id="SSF46689">
    <property type="entry name" value="Homeodomain-like"/>
    <property type="match status" value="1"/>
</dbReference>
<keyword evidence="1" id="KW-0805">Transcription regulation</keyword>
<keyword evidence="2 4" id="KW-0238">DNA-binding</keyword>
<evidence type="ECO:0000256" key="3">
    <source>
        <dbReference type="ARBA" id="ARBA00023163"/>
    </source>
</evidence>
<dbReference type="Proteomes" id="UP000553776">
    <property type="component" value="Unassembled WGS sequence"/>
</dbReference>
<dbReference type="Pfam" id="PF00440">
    <property type="entry name" value="TetR_N"/>
    <property type="match status" value="1"/>
</dbReference>
<name>A0A841U4J4_9BACL</name>
<accession>A0A841U4J4</accession>
<feature type="DNA-binding region" description="H-T-H motif" evidence="4">
    <location>
        <begin position="28"/>
        <end position="47"/>
    </location>
</feature>
<keyword evidence="7" id="KW-1185">Reference proteome</keyword>
<dbReference type="EMBL" id="JACJVR010000129">
    <property type="protein sequence ID" value="MBB6695526.1"/>
    <property type="molecule type" value="Genomic_DNA"/>
</dbReference>
<dbReference type="InterPro" id="IPR011075">
    <property type="entry name" value="TetR_C"/>
</dbReference>
<dbReference type="PANTHER" id="PTHR47506:SF1">
    <property type="entry name" value="HTH-TYPE TRANSCRIPTIONAL REGULATOR YJDC"/>
    <property type="match status" value="1"/>
</dbReference>
<gene>
    <name evidence="6" type="ORF">H7B90_29465</name>
</gene>
<dbReference type="InterPro" id="IPR001647">
    <property type="entry name" value="HTH_TetR"/>
</dbReference>
<sequence length="190" mass="21799">MEKRESAKERILKVADGLFYREGIRAVGIDRIIEESGVAKASFYRSFPTKDDLVVAYLELRFQRSMGNFDRVRREHPDSALEQLRSLMDILAEGMKQPDYRGCVHMNAVVEFPDERHPVHAKALECRNALWAEVAAMAKEAGIPDSKELADHIRMLWSGAVMVAYINKKEFRPESFSIASKMLIEDRLVR</sequence>
<dbReference type="Gene3D" id="1.10.357.10">
    <property type="entry name" value="Tetracycline Repressor, domain 2"/>
    <property type="match status" value="1"/>
</dbReference>
<comment type="caution">
    <text evidence="6">The sequence shown here is derived from an EMBL/GenBank/DDBJ whole genome shotgun (WGS) entry which is preliminary data.</text>
</comment>
<protein>
    <submittedName>
        <fullName evidence="6">TetR/AcrR family transcriptional regulator</fullName>
    </submittedName>
</protein>
<evidence type="ECO:0000256" key="2">
    <source>
        <dbReference type="ARBA" id="ARBA00023125"/>
    </source>
</evidence>
<dbReference type="RefSeq" id="WP_185139478.1">
    <property type="nucleotide sequence ID" value="NZ_JACJVR010000129.1"/>
</dbReference>
<feature type="domain" description="HTH tetR-type" evidence="5">
    <location>
        <begin position="5"/>
        <end position="65"/>
    </location>
</feature>
<dbReference type="AlphaFoldDB" id="A0A841U4J4"/>
<organism evidence="6 7">
    <name type="scientific">Cohnella xylanilytica</name>
    <dbReference type="NCBI Taxonomy" id="557555"/>
    <lineage>
        <taxon>Bacteria</taxon>
        <taxon>Bacillati</taxon>
        <taxon>Bacillota</taxon>
        <taxon>Bacilli</taxon>
        <taxon>Bacillales</taxon>
        <taxon>Paenibacillaceae</taxon>
        <taxon>Cohnella</taxon>
    </lineage>
</organism>
<dbReference type="GO" id="GO:0003677">
    <property type="term" value="F:DNA binding"/>
    <property type="evidence" value="ECO:0007669"/>
    <property type="project" value="UniProtKB-UniRule"/>
</dbReference>
<dbReference type="PANTHER" id="PTHR47506">
    <property type="entry name" value="TRANSCRIPTIONAL REGULATORY PROTEIN"/>
    <property type="match status" value="1"/>
</dbReference>
<dbReference type="PRINTS" id="PR00455">
    <property type="entry name" value="HTHTETR"/>
</dbReference>
<dbReference type="InterPro" id="IPR009057">
    <property type="entry name" value="Homeodomain-like_sf"/>
</dbReference>
<dbReference type="SUPFAM" id="SSF48498">
    <property type="entry name" value="Tetracyclin repressor-like, C-terminal domain"/>
    <property type="match status" value="1"/>
</dbReference>
<evidence type="ECO:0000256" key="4">
    <source>
        <dbReference type="PROSITE-ProRule" id="PRU00335"/>
    </source>
</evidence>
<dbReference type="InterPro" id="IPR036271">
    <property type="entry name" value="Tet_transcr_reg_TetR-rel_C_sf"/>
</dbReference>